<dbReference type="PANTHER" id="PTHR21666:SF289">
    <property type="entry name" value="L-ALA--D-GLU ENDOPEPTIDASE"/>
    <property type="match status" value="1"/>
</dbReference>
<evidence type="ECO:0000313" key="4">
    <source>
        <dbReference type="EMBL" id="TGO05936.1"/>
    </source>
</evidence>
<gene>
    <name evidence="4" type="ORF">SERN_0128</name>
</gene>
<evidence type="ECO:0000259" key="3">
    <source>
        <dbReference type="Pfam" id="PF01551"/>
    </source>
</evidence>
<feature type="transmembrane region" description="Helical" evidence="2">
    <location>
        <begin position="58"/>
        <end position="78"/>
    </location>
</feature>
<proteinExistence type="predicted"/>
<keyword evidence="5" id="KW-1185">Reference proteome</keyword>
<comment type="caution">
    <text evidence="4">The sequence shown here is derived from an EMBL/GenBank/DDBJ whole genome shotgun (WGS) entry which is preliminary data.</text>
</comment>
<dbReference type="Gene3D" id="2.70.70.10">
    <property type="entry name" value="Glucose Permease (Domain IIA)"/>
    <property type="match status" value="1"/>
</dbReference>
<dbReference type="InterPro" id="IPR050570">
    <property type="entry name" value="Cell_wall_metabolism_enzyme"/>
</dbReference>
<dbReference type="SUPFAM" id="SSF51261">
    <property type="entry name" value="Duplicated hybrid motif"/>
    <property type="match status" value="1"/>
</dbReference>
<name>A0A4Z1E213_9MICO</name>
<keyword evidence="2" id="KW-0812">Transmembrane</keyword>
<keyword evidence="2" id="KW-0472">Membrane</keyword>
<dbReference type="PANTHER" id="PTHR21666">
    <property type="entry name" value="PEPTIDASE-RELATED"/>
    <property type="match status" value="1"/>
</dbReference>
<dbReference type="GO" id="GO:0004222">
    <property type="term" value="F:metalloendopeptidase activity"/>
    <property type="evidence" value="ECO:0007669"/>
    <property type="project" value="TreeGrafter"/>
</dbReference>
<feature type="domain" description="M23ase beta-sheet core" evidence="3">
    <location>
        <begin position="141"/>
        <end position="241"/>
    </location>
</feature>
<protein>
    <submittedName>
        <fullName evidence="4">Metalloendopeptidase</fullName>
    </submittedName>
</protein>
<evidence type="ECO:0000256" key="2">
    <source>
        <dbReference type="SAM" id="Phobius"/>
    </source>
</evidence>
<sequence length="256" mass="26305">MPRMLWCERWHRGRDRRGVRGDCPPRRRRHATSIVVPRAPHAPACAPQDHRMPQVLRVLAGGAALAALATTAVLATSVTTPPPRPAPVAAQVAPPPVWVSASASAAEGATSAPRAVLYAWPVEPATVVRSFDDPEQPWLAGHRGVDLAGAVGAPVRAAADGVVAFAGPVAGRGVVSIDHADGIRTTYEPVTATVVAGQTVTRGVVIGSLAAGHAGAGGVVPGDGGATLHWGARTGPQTYVDPTLLVAGEVVIRLWE</sequence>
<evidence type="ECO:0000313" key="5">
    <source>
        <dbReference type="Proteomes" id="UP000297318"/>
    </source>
</evidence>
<keyword evidence="2" id="KW-1133">Transmembrane helix</keyword>
<dbReference type="CDD" id="cd12797">
    <property type="entry name" value="M23_peptidase"/>
    <property type="match status" value="1"/>
</dbReference>
<organism evidence="4 5">
    <name type="scientific">Serinibacter arcticus</name>
    <dbReference type="NCBI Taxonomy" id="1655435"/>
    <lineage>
        <taxon>Bacteria</taxon>
        <taxon>Bacillati</taxon>
        <taxon>Actinomycetota</taxon>
        <taxon>Actinomycetes</taxon>
        <taxon>Micrococcales</taxon>
        <taxon>Beutenbergiaceae</taxon>
        <taxon>Serinibacter</taxon>
    </lineage>
</organism>
<keyword evidence="1" id="KW-0732">Signal</keyword>
<evidence type="ECO:0000256" key="1">
    <source>
        <dbReference type="ARBA" id="ARBA00022729"/>
    </source>
</evidence>
<dbReference type="InterPro" id="IPR011055">
    <property type="entry name" value="Dup_hybrid_motif"/>
</dbReference>
<dbReference type="EMBL" id="RHPJ01000001">
    <property type="protein sequence ID" value="TGO05936.1"/>
    <property type="molecule type" value="Genomic_DNA"/>
</dbReference>
<dbReference type="AlphaFoldDB" id="A0A4Z1E213"/>
<dbReference type="Pfam" id="PF01551">
    <property type="entry name" value="Peptidase_M23"/>
    <property type="match status" value="1"/>
</dbReference>
<dbReference type="Proteomes" id="UP000297318">
    <property type="component" value="Unassembled WGS sequence"/>
</dbReference>
<accession>A0A4Z1E213</accession>
<dbReference type="InterPro" id="IPR016047">
    <property type="entry name" value="M23ase_b-sheet_dom"/>
</dbReference>
<reference evidence="4 5" key="1">
    <citation type="submission" date="2018-11" db="EMBL/GenBank/DDBJ databases">
        <title>Complete genome sequencing of the Actinobacteria Serinibacter sp. K3-2.</title>
        <authorList>
            <person name="Rakitin A.L."/>
            <person name="Beletsky A.V."/>
            <person name="Mardanov A.V."/>
            <person name="Ravin N.V."/>
            <person name="Gromova A.S."/>
            <person name="Filippova S.N."/>
            <person name="Gal'Chenko V.F."/>
        </authorList>
    </citation>
    <scope>NUCLEOTIDE SEQUENCE [LARGE SCALE GENOMIC DNA]</scope>
    <source>
        <strain evidence="4 5">K3-2</strain>
    </source>
</reference>